<keyword evidence="3" id="KW-1185">Reference proteome</keyword>
<evidence type="ECO:0000313" key="3">
    <source>
        <dbReference type="Proteomes" id="UP000073492"/>
    </source>
</evidence>
<feature type="compositionally biased region" description="Polar residues" evidence="1">
    <location>
        <begin position="19"/>
        <end position="31"/>
    </location>
</feature>
<name>A0A139HI75_9PEZI</name>
<dbReference type="OrthoDB" id="310895at2759"/>
<dbReference type="AlphaFoldDB" id="A0A139HI75"/>
<protein>
    <submittedName>
        <fullName evidence="2">Uncharacterized protein</fullName>
    </submittedName>
</protein>
<proteinExistence type="predicted"/>
<sequence>MDPFSSTERSDPSAPIAYSSPSLLHRQSQSHTMSETITRSLLCKKMPKYDNDTITDASEAMALIQLLLDHPQQYVLAMTKYLLLLRIQHNAMDAKASTPVFFAVRASHLLRGLAKLHDHMDSGKKCNATDTSAPEHIQFVSRSIDLIIAFKRAAASLNLQKRDYPVKQHAPDKYDSLFIWGLRFANRNSPIQPMISLVHMVSSKLRLRQFGVLPRPSEGFCAEGHELSKNTERDGYYVFCYLVVMWSEPCWACCLEHQAHGTSTCA</sequence>
<evidence type="ECO:0000313" key="2">
    <source>
        <dbReference type="EMBL" id="KXT02113.1"/>
    </source>
</evidence>
<reference evidence="2 3" key="1">
    <citation type="submission" date="2015-07" db="EMBL/GenBank/DDBJ databases">
        <title>Comparative genomics of the Sigatoka disease complex on banana suggests a link between parallel evolutionary changes in Pseudocercospora fijiensis and Pseudocercospora eumusae and increased virulence on the banana host.</title>
        <authorList>
            <person name="Chang T.-C."/>
            <person name="Salvucci A."/>
            <person name="Crous P.W."/>
            <person name="Stergiopoulos I."/>
        </authorList>
    </citation>
    <scope>NUCLEOTIDE SEQUENCE [LARGE SCALE GENOMIC DNA]</scope>
    <source>
        <strain evidence="2 3">CBS 116634</strain>
    </source>
</reference>
<feature type="region of interest" description="Disordered" evidence="1">
    <location>
        <begin position="1"/>
        <end position="31"/>
    </location>
</feature>
<dbReference type="EMBL" id="LFZO01000635">
    <property type="protein sequence ID" value="KXT02113.1"/>
    <property type="molecule type" value="Genomic_DNA"/>
</dbReference>
<evidence type="ECO:0000256" key="1">
    <source>
        <dbReference type="SAM" id="MobiDB-lite"/>
    </source>
</evidence>
<comment type="caution">
    <text evidence="2">The sequence shown here is derived from an EMBL/GenBank/DDBJ whole genome shotgun (WGS) entry which is preliminary data.</text>
</comment>
<dbReference type="Proteomes" id="UP000073492">
    <property type="component" value="Unassembled WGS sequence"/>
</dbReference>
<organism evidence="2 3">
    <name type="scientific">Pseudocercospora musae</name>
    <dbReference type="NCBI Taxonomy" id="113226"/>
    <lineage>
        <taxon>Eukaryota</taxon>
        <taxon>Fungi</taxon>
        <taxon>Dikarya</taxon>
        <taxon>Ascomycota</taxon>
        <taxon>Pezizomycotina</taxon>
        <taxon>Dothideomycetes</taxon>
        <taxon>Dothideomycetidae</taxon>
        <taxon>Mycosphaerellales</taxon>
        <taxon>Mycosphaerellaceae</taxon>
        <taxon>Pseudocercospora</taxon>
    </lineage>
</organism>
<gene>
    <name evidence="2" type="ORF">AC579_860</name>
</gene>
<accession>A0A139HI75</accession>